<dbReference type="AlphaFoldDB" id="A0A1M5AI39"/>
<organism evidence="8 9">
    <name type="scientific">Desulfofundulus australicus DSM 11792</name>
    <dbReference type="NCBI Taxonomy" id="1121425"/>
    <lineage>
        <taxon>Bacteria</taxon>
        <taxon>Bacillati</taxon>
        <taxon>Bacillota</taxon>
        <taxon>Clostridia</taxon>
        <taxon>Eubacteriales</taxon>
        <taxon>Peptococcaceae</taxon>
        <taxon>Desulfofundulus</taxon>
    </lineage>
</organism>
<evidence type="ECO:0000256" key="6">
    <source>
        <dbReference type="HAMAP-Rule" id="MF_00073"/>
    </source>
</evidence>
<dbReference type="GO" id="GO:0003723">
    <property type="term" value="F:RNA binding"/>
    <property type="evidence" value="ECO:0007669"/>
    <property type="project" value="UniProtKB-UniRule"/>
</dbReference>
<evidence type="ECO:0000256" key="5">
    <source>
        <dbReference type="ARBA" id="ARBA00023163"/>
    </source>
</evidence>
<dbReference type="PANTHER" id="PTHR11078">
    <property type="entry name" value="N UTILIZATION SUBSTANCE PROTEIN B-RELATED"/>
    <property type="match status" value="1"/>
</dbReference>
<protein>
    <recommendedName>
        <fullName evidence="6">Transcription antitermination protein NusB</fullName>
    </recommendedName>
    <alternativeName>
        <fullName evidence="6">Antitermination factor NusB</fullName>
    </alternativeName>
</protein>
<feature type="domain" description="NusB/RsmB/TIM44" evidence="7">
    <location>
        <begin position="4"/>
        <end position="144"/>
    </location>
</feature>
<dbReference type="PANTHER" id="PTHR11078:SF3">
    <property type="entry name" value="ANTITERMINATION NUSB DOMAIN-CONTAINING PROTEIN"/>
    <property type="match status" value="1"/>
</dbReference>
<keyword evidence="4 6" id="KW-0805">Transcription regulation</keyword>
<keyword evidence="3 6" id="KW-0694">RNA-binding</keyword>
<dbReference type="NCBIfam" id="TIGR01951">
    <property type="entry name" value="nusB"/>
    <property type="match status" value="1"/>
</dbReference>
<dbReference type="GO" id="GO:0006353">
    <property type="term" value="P:DNA-templated transcription termination"/>
    <property type="evidence" value="ECO:0007669"/>
    <property type="project" value="UniProtKB-UniRule"/>
</dbReference>
<evidence type="ECO:0000256" key="4">
    <source>
        <dbReference type="ARBA" id="ARBA00023015"/>
    </source>
</evidence>
<dbReference type="Pfam" id="PF01029">
    <property type="entry name" value="NusB"/>
    <property type="match status" value="1"/>
</dbReference>
<dbReference type="Proteomes" id="UP000184196">
    <property type="component" value="Unassembled WGS sequence"/>
</dbReference>
<dbReference type="Gene3D" id="1.10.940.10">
    <property type="entry name" value="NusB-like"/>
    <property type="match status" value="1"/>
</dbReference>
<evidence type="ECO:0000313" key="9">
    <source>
        <dbReference type="Proteomes" id="UP000184196"/>
    </source>
</evidence>
<dbReference type="EMBL" id="FQUW01000021">
    <property type="protein sequence ID" value="SHF29552.1"/>
    <property type="molecule type" value="Genomic_DNA"/>
</dbReference>
<dbReference type="CDD" id="cd00619">
    <property type="entry name" value="Terminator_NusB"/>
    <property type="match status" value="1"/>
</dbReference>
<evidence type="ECO:0000256" key="2">
    <source>
        <dbReference type="ARBA" id="ARBA00022814"/>
    </source>
</evidence>
<dbReference type="InterPro" id="IPR035926">
    <property type="entry name" value="NusB-like_sf"/>
</dbReference>
<comment type="similarity">
    <text evidence="1 6">Belongs to the NusB family.</text>
</comment>
<accession>A0A1M5AI39</accession>
<proteinExistence type="inferred from homology"/>
<dbReference type="GO" id="GO:0031564">
    <property type="term" value="P:transcription antitermination"/>
    <property type="evidence" value="ECO:0007669"/>
    <property type="project" value="UniProtKB-KW"/>
</dbReference>
<dbReference type="InterPro" id="IPR006027">
    <property type="entry name" value="NusB_RsmB_TIM44"/>
</dbReference>
<dbReference type="InterPro" id="IPR011605">
    <property type="entry name" value="NusB_fam"/>
</dbReference>
<evidence type="ECO:0000313" key="8">
    <source>
        <dbReference type="EMBL" id="SHF29552.1"/>
    </source>
</evidence>
<name>A0A1M5AI39_9FIRM</name>
<dbReference type="GO" id="GO:0005829">
    <property type="term" value="C:cytosol"/>
    <property type="evidence" value="ECO:0007669"/>
    <property type="project" value="TreeGrafter"/>
</dbReference>
<dbReference type="OrthoDB" id="9811381at2"/>
<keyword evidence="9" id="KW-1185">Reference proteome</keyword>
<comment type="function">
    <text evidence="6">Involved in transcription antitermination. Required for transcription of ribosomal RNA (rRNA) genes. Binds specifically to the boxA antiterminator sequence of the ribosomal RNA (rrn) operons.</text>
</comment>
<evidence type="ECO:0000256" key="1">
    <source>
        <dbReference type="ARBA" id="ARBA00005952"/>
    </source>
</evidence>
<gene>
    <name evidence="6" type="primary">nusB</name>
    <name evidence="8" type="ORF">SAMN02745218_01907</name>
</gene>
<keyword evidence="2 6" id="KW-0889">Transcription antitermination</keyword>
<dbReference type="RefSeq" id="WP_073165533.1">
    <property type="nucleotide sequence ID" value="NZ_FQUW01000021.1"/>
</dbReference>
<dbReference type="SUPFAM" id="SSF48013">
    <property type="entry name" value="NusB-like"/>
    <property type="match status" value="1"/>
</dbReference>
<dbReference type="HAMAP" id="MF_00073">
    <property type="entry name" value="NusB"/>
    <property type="match status" value="1"/>
</dbReference>
<evidence type="ECO:0000256" key="3">
    <source>
        <dbReference type="ARBA" id="ARBA00022884"/>
    </source>
</evidence>
<evidence type="ECO:0000259" key="7">
    <source>
        <dbReference type="Pfam" id="PF01029"/>
    </source>
</evidence>
<sequence>MGRRQAREAALQVLYQVDVARMDPEEALDYLQKMAFPVTDDTEENNKPASLSSRDMLFARELVTGTLAHLKEFDLIISRLSQDWPLYRMAAVDRNIMRLALYEIFFREDIPGSVAVNEAVELAKTFGGADSSRFVNGILGRVVKDPAAFYPVQEGG</sequence>
<reference evidence="9" key="1">
    <citation type="submission" date="2016-11" db="EMBL/GenBank/DDBJ databases">
        <authorList>
            <person name="Varghese N."/>
            <person name="Submissions S."/>
        </authorList>
    </citation>
    <scope>NUCLEOTIDE SEQUENCE [LARGE SCALE GENOMIC DNA]</scope>
    <source>
        <strain evidence="9">DSM 11792</strain>
    </source>
</reference>
<keyword evidence="5 6" id="KW-0804">Transcription</keyword>